<dbReference type="AlphaFoldDB" id="A0A0F9FNP6"/>
<protein>
    <submittedName>
        <fullName evidence="1">Uncharacterized protein</fullName>
    </submittedName>
</protein>
<accession>A0A0F9FNP6</accession>
<proteinExistence type="predicted"/>
<evidence type="ECO:0000313" key="1">
    <source>
        <dbReference type="EMBL" id="KKL80111.1"/>
    </source>
</evidence>
<dbReference type="EMBL" id="LAZR01022953">
    <property type="protein sequence ID" value="KKL80111.1"/>
    <property type="molecule type" value="Genomic_DNA"/>
</dbReference>
<gene>
    <name evidence="1" type="ORF">LCGC14_2008050</name>
</gene>
<comment type="caution">
    <text evidence="1">The sequence shown here is derived from an EMBL/GenBank/DDBJ whole genome shotgun (WGS) entry which is preliminary data.</text>
</comment>
<feature type="non-terminal residue" evidence="1">
    <location>
        <position position="1"/>
    </location>
</feature>
<sequence length="270" mass="30157">KDGLAAVGATNIIFYDGFKIKDLDIPNLRDILDEFNDVYIRSVFGYNQKEARHLLFTFADASSVKPDRILDYNINENNYTIHKSEQSFFVNCFGGFNDQKVPTLAELDDVVATDGALISEITVDSRAILGTPKPFTLIGCRNSRVYKWGDGEFDGTNDDNGKIEIKVSSIELNPFVDKGLKVACEKVGFLVDNDSGASYLVSMYKGTSTTAYKTKTISCDGSNDKFWAWIFCDGEIGNFHRIEITHTEKGNTPKIHAFMPFFDSASRLDL</sequence>
<organism evidence="1">
    <name type="scientific">marine sediment metagenome</name>
    <dbReference type="NCBI Taxonomy" id="412755"/>
    <lineage>
        <taxon>unclassified sequences</taxon>
        <taxon>metagenomes</taxon>
        <taxon>ecological metagenomes</taxon>
    </lineage>
</organism>
<reference evidence="1" key="1">
    <citation type="journal article" date="2015" name="Nature">
        <title>Complex archaea that bridge the gap between prokaryotes and eukaryotes.</title>
        <authorList>
            <person name="Spang A."/>
            <person name="Saw J.H."/>
            <person name="Jorgensen S.L."/>
            <person name="Zaremba-Niedzwiedzka K."/>
            <person name="Martijn J."/>
            <person name="Lind A.E."/>
            <person name="van Eijk R."/>
            <person name="Schleper C."/>
            <person name="Guy L."/>
            <person name="Ettema T.J."/>
        </authorList>
    </citation>
    <scope>NUCLEOTIDE SEQUENCE</scope>
</reference>
<name>A0A0F9FNP6_9ZZZZ</name>